<dbReference type="EMBL" id="CP046884">
    <property type="protein sequence ID" value="QNQ91029.1"/>
    <property type="molecule type" value="Genomic_DNA"/>
</dbReference>
<evidence type="ECO:0000313" key="2">
    <source>
        <dbReference type="EMBL" id="QNQ91029.1"/>
    </source>
</evidence>
<keyword evidence="1" id="KW-0479">Metal-binding</keyword>
<dbReference type="Proteomes" id="UP000516320">
    <property type="component" value="Chromosome"/>
</dbReference>
<dbReference type="AlphaFoldDB" id="A0A7H0SR54"/>
<evidence type="ECO:0000313" key="3">
    <source>
        <dbReference type="Proteomes" id="UP000516320"/>
    </source>
</evidence>
<comment type="similarity">
    <text evidence="1">Belongs to the HypA/HybF family.</text>
</comment>
<dbReference type="RefSeq" id="WP_187974339.1">
    <property type="nucleotide sequence ID" value="NZ_CP046884.1"/>
</dbReference>
<dbReference type="Pfam" id="PF01155">
    <property type="entry name" value="HypA"/>
    <property type="match status" value="1"/>
</dbReference>
<reference evidence="2 3" key="1">
    <citation type="submission" date="2019-12" db="EMBL/GenBank/DDBJ databases">
        <title>Corynebacterium sp. nov., isolated from feces of the Anser Albifrons in China.</title>
        <authorList>
            <person name="Liu Q."/>
        </authorList>
    </citation>
    <scope>NUCLEOTIDE SEQUENCE [LARGE SCALE GENOMIC DNA]</scope>
    <source>
        <strain evidence="2 3">4H37-19</strain>
    </source>
</reference>
<comment type="function">
    <text evidence="1">Involved in the maturation of [NiFe] hydrogenases. Required for nickel insertion into the metal center of the hydrogenase.</text>
</comment>
<dbReference type="InterPro" id="IPR000688">
    <property type="entry name" value="HypA/HybF"/>
</dbReference>
<organism evidence="2 3">
    <name type="scientific">Corynebacterium poyangense</name>
    <dbReference type="NCBI Taxonomy" id="2684405"/>
    <lineage>
        <taxon>Bacteria</taxon>
        <taxon>Bacillati</taxon>
        <taxon>Actinomycetota</taxon>
        <taxon>Actinomycetes</taxon>
        <taxon>Mycobacteriales</taxon>
        <taxon>Corynebacteriaceae</taxon>
        <taxon>Corynebacterium</taxon>
    </lineage>
</organism>
<name>A0A7H0SR54_9CORY</name>
<proteinExistence type="inferred from homology"/>
<protein>
    <recommendedName>
        <fullName evidence="1">Hydrogenase maturation factor HypA</fullName>
    </recommendedName>
</protein>
<dbReference type="KEGG" id="cpoy:GP475_10610"/>
<dbReference type="GO" id="GO:0008270">
    <property type="term" value="F:zinc ion binding"/>
    <property type="evidence" value="ECO:0007669"/>
    <property type="project" value="TreeGrafter"/>
</dbReference>
<accession>A0A7H0SR54</accession>
<evidence type="ECO:0000256" key="1">
    <source>
        <dbReference type="HAMAP-Rule" id="MF_00213"/>
    </source>
</evidence>
<dbReference type="GO" id="GO:0051604">
    <property type="term" value="P:protein maturation"/>
    <property type="evidence" value="ECO:0007669"/>
    <property type="project" value="InterPro"/>
</dbReference>
<dbReference type="HAMAP" id="MF_00213">
    <property type="entry name" value="HypA_HybF"/>
    <property type="match status" value="1"/>
</dbReference>
<feature type="binding site" evidence="1">
    <location>
        <position position="2"/>
    </location>
    <ligand>
        <name>Ni(2+)</name>
        <dbReference type="ChEBI" id="CHEBI:49786"/>
    </ligand>
</feature>
<dbReference type="PANTHER" id="PTHR34535:SF3">
    <property type="entry name" value="HYDROGENASE MATURATION FACTOR HYPA"/>
    <property type="match status" value="1"/>
</dbReference>
<dbReference type="PIRSF" id="PIRSF004761">
    <property type="entry name" value="Hydrgn_mat_HypA"/>
    <property type="match status" value="1"/>
</dbReference>
<dbReference type="Gene3D" id="3.30.2320.80">
    <property type="match status" value="1"/>
</dbReference>
<dbReference type="PANTHER" id="PTHR34535">
    <property type="entry name" value="HYDROGENASE MATURATION FACTOR HYPA"/>
    <property type="match status" value="1"/>
</dbReference>
<comment type="caution">
    <text evidence="1">Lacks conserved residue(s) required for the propagation of feature annotation.</text>
</comment>
<keyword evidence="1" id="KW-0533">Nickel</keyword>
<gene>
    <name evidence="1" type="primary">hypA</name>
    <name evidence="2" type="ORF">GP475_10610</name>
</gene>
<keyword evidence="3" id="KW-1185">Reference proteome</keyword>
<sequence>MHEVALSEQLAQVVRRAACGRKVVSVHLKIGALRQVIPETLTYAWIFTTANTALEHARLEIEWVPGQLRCPEGHESLMQGEFDVHCPVCGTVSRIIGGEEFTVVDIEVAAREEAAPGQCAGHPDEEGQQHGSFPPP</sequence>
<dbReference type="GO" id="GO:0016151">
    <property type="term" value="F:nickel cation binding"/>
    <property type="evidence" value="ECO:0007669"/>
    <property type="project" value="UniProtKB-UniRule"/>
</dbReference>